<evidence type="ECO:0000313" key="8">
    <source>
        <dbReference type="Proteomes" id="UP000641741"/>
    </source>
</evidence>
<dbReference type="PANTHER" id="PTHR32114:SF2">
    <property type="entry name" value="ABC TRANSPORTER ABCH.3"/>
    <property type="match status" value="1"/>
</dbReference>
<evidence type="ECO:0000256" key="4">
    <source>
        <dbReference type="SAM" id="Coils"/>
    </source>
</evidence>
<dbReference type="InterPro" id="IPR027417">
    <property type="entry name" value="P-loop_NTPase"/>
</dbReference>
<dbReference type="Pfam" id="PF13558">
    <property type="entry name" value="SbcC_Walker_B"/>
    <property type="match status" value="1"/>
</dbReference>
<feature type="region of interest" description="Disordered" evidence="5">
    <location>
        <begin position="560"/>
        <end position="596"/>
    </location>
</feature>
<feature type="coiled-coil region" evidence="4">
    <location>
        <begin position="663"/>
        <end position="869"/>
    </location>
</feature>
<comment type="subunit">
    <text evidence="2">Heterodimer of SbcC and SbcD.</text>
</comment>
<dbReference type="InterPro" id="IPR038729">
    <property type="entry name" value="Rad50/SbcC_AAA"/>
</dbReference>
<evidence type="ECO:0000259" key="6">
    <source>
        <dbReference type="Pfam" id="PF13476"/>
    </source>
</evidence>
<name>A0ABR7GNI2_9FIRM</name>
<feature type="compositionally biased region" description="Basic and acidic residues" evidence="5">
    <location>
        <begin position="288"/>
        <end position="303"/>
    </location>
</feature>
<evidence type="ECO:0000256" key="2">
    <source>
        <dbReference type="ARBA" id="ARBA00011322"/>
    </source>
</evidence>
<feature type="coiled-coil region" evidence="4">
    <location>
        <begin position="465"/>
        <end position="502"/>
    </location>
</feature>
<evidence type="ECO:0000256" key="5">
    <source>
        <dbReference type="SAM" id="MobiDB-lite"/>
    </source>
</evidence>
<dbReference type="Gene3D" id="3.40.50.300">
    <property type="entry name" value="P-loop containing nucleotide triphosphate hydrolases"/>
    <property type="match status" value="2"/>
</dbReference>
<feature type="region of interest" description="Disordered" evidence="5">
    <location>
        <begin position="288"/>
        <end position="323"/>
    </location>
</feature>
<reference evidence="7 8" key="1">
    <citation type="submission" date="2020-08" db="EMBL/GenBank/DDBJ databases">
        <title>Genome public.</title>
        <authorList>
            <person name="Liu C."/>
            <person name="Sun Q."/>
        </authorList>
    </citation>
    <scope>NUCLEOTIDE SEQUENCE [LARGE SCALE GENOMIC DNA]</scope>
    <source>
        <strain evidence="7 8">M2</strain>
    </source>
</reference>
<organism evidence="7 8">
    <name type="scientific">Agathobaculum hominis</name>
    <dbReference type="NCBI Taxonomy" id="2763014"/>
    <lineage>
        <taxon>Bacteria</taxon>
        <taxon>Bacillati</taxon>
        <taxon>Bacillota</taxon>
        <taxon>Clostridia</taxon>
        <taxon>Eubacteriales</taxon>
        <taxon>Butyricicoccaceae</taxon>
        <taxon>Agathobaculum</taxon>
    </lineage>
</organism>
<keyword evidence="8" id="KW-1185">Reference proteome</keyword>
<feature type="domain" description="Rad50/SbcC-type AAA" evidence="6">
    <location>
        <begin position="5"/>
        <end position="207"/>
    </location>
</feature>
<proteinExistence type="inferred from homology"/>
<accession>A0ABR7GNI2</accession>
<protein>
    <recommendedName>
        <fullName evidence="3">Nuclease SbcCD subunit C</fullName>
    </recommendedName>
</protein>
<comment type="caution">
    <text evidence="7">The sequence shown here is derived from an EMBL/GenBank/DDBJ whole genome shotgun (WGS) entry which is preliminary data.</text>
</comment>
<evidence type="ECO:0000256" key="3">
    <source>
        <dbReference type="ARBA" id="ARBA00013368"/>
    </source>
</evidence>
<evidence type="ECO:0000313" key="7">
    <source>
        <dbReference type="EMBL" id="MBC5695871.1"/>
    </source>
</evidence>
<keyword evidence="4" id="KW-0175">Coiled coil</keyword>
<dbReference type="RefSeq" id="WP_186970070.1">
    <property type="nucleotide sequence ID" value="NZ_JACOPK010000006.1"/>
</dbReference>
<evidence type="ECO:0000256" key="1">
    <source>
        <dbReference type="ARBA" id="ARBA00006930"/>
    </source>
</evidence>
<feature type="compositionally biased region" description="Basic and acidic residues" evidence="5">
    <location>
        <begin position="568"/>
        <end position="580"/>
    </location>
</feature>
<dbReference type="Proteomes" id="UP000641741">
    <property type="component" value="Unassembled WGS sequence"/>
</dbReference>
<dbReference type="Pfam" id="PF13476">
    <property type="entry name" value="AAA_23"/>
    <property type="match status" value="1"/>
</dbReference>
<gene>
    <name evidence="7" type="ORF">H8S02_07920</name>
</gene>
<dbReference type="PANTHER" id="PTHR32114">
    <property type="entry name" value="ABC TRANSPORTER ABCH.3"/>
    <property type="match status" value="1"/>
</dbReference>
<sequence length="1099" mass="121380">MRPLKLTLSAFGPYAGHTEIDLEKLGEKGLYLITGDTGAGKTTIFDAITYALYDAPSGTNRDTSMFRSKYASPETPTFVEMTFSCGGKVYTVRRNPEYERPARRGSKMTKQKAEAELHLPDGRVLDKPKEVNAELTQIIGLDRSQFSQIAMIAQGEFLKLLTAETKDRQEIFRKIFKTNCYEVLQNRLKDSANTLYRKCEAARASVQQYIGGIVCAEGDMLREKAQQAKEGKLPFAETVELLETLIDRDEAEDAACARQFEVLEEKIGAVNARLIKADERRKMREALEANRKQQEVQRGEAEQAKAALAAEQAKQPQQEARQRALADLENELPRYAELENAEKERLSLASDIETKRRVLVQQERTHQAQSAELAAWKQEHESLASAAADRERLLGERSRRLDRKTALKALAEDVEAQRRGEQEIADAEKQLAVRKQRQEALASELAAQTETLKADRKAWEQGAGLDAEREKLRAQQAKTQEREAELRTLNALLRECRTAEQAVLASQQAYLRAQNAAEQTDAAYGESRRAFFDAQAGILARELAEGVPCPVCGSVHHPAPAHAPGHAPTEEQLREAEQARDVAQQRAHAKSLDAGAKNAAFTEKKQQLIAQMQPFAEQPAYENAEAQLGVCEEKARQEGADAARQLSALDAQLAAREALGHSMETQQKALERLAAEQEEQRSAASAAENLLSRLRGQQEQLAERLSRQLAEALPGCRMENAAACIAAERVEAEQALAALEAQLASLDAGIARRKTLALLIPQRESELRGQEQTMNAGREELARTESREGALGEQNARLRDGLSFPSVAAAEKQRQTLAAEMDAAAAARKAAEERFEACRKEQIALEAGAKQLEAQLAGGEEIDEEAQRQQGNALAVERLSLLERQRTLHSRANTNKTALASVRNKSDELERLEREYSWLSMLSQTANGTLSGKDKITLETYIQMTFFDRILQRANGRLLVMSGGQYELKRRSISDNRQSKTGLELDVIDHYNGSERSVKSLSGGESFKASLSLALGLSDEVQSAAAAGIRLDTMFVDEGFGSLDEESLAQAIHALSSLAEGKRLVGIISHVGELREKIDRQLVITKDKNGSGSSVKIIV</sequence>
<feature type="compositionally biased region" description="Low complexity" evidence="5">
    <location>
        <begin position="304"/>
        <end position="319"/>
    </location>
</feature>
<comment type="similarity">
    <text evidence="1">Belongs to the SMC family. SbcC subfamily.</text>
</comment>
<dbReference type="SUPFAM" id="SSF52540">
    <property type="entry name" value="P-loop containing nucleoside triphosphate hydrolases"/>
    <property type="match status" value="1"/>
</dbReference>
<dbReference type="EMBL" id="JACOPK010000006">
    <property type="protein sequence ID" value="MBC5695871.1"/>
    <property type="molecule type" value="Genomic_DNA"/>
</dbReference>